<keyword evidence="5" id="KW-1185">Reference proteome</keyword>
<feature type="transmembrane region" description="Helical" evidence="3">
    <location>
        <begin position="279"/>
        <end position="301"/>
    </location>
</feature>
<keyword evidence="3" id="KW-0812">Transmembrane</keyword>
<dbReference type="GO" id="GO:0016020">
    <property type="term" value="C:membrane"/>
    <property type="evidence" value="ECO:0007669"/>
    <property type="project" value="InterPro"/>
</dbReference>
<comment type="similarity">
    <text evidence="1">Belongs to the GerABKA family.</text>
</comment>
<gene>
    <name evidence="4" type="ORF">EYB31_11285</name>
</gene>
<keyword evidence="2 3" id="KW-0472">Membrane</keyword>
<reference evidence="4 5" key="1">
    <citation type="submission" date="2019-02" db="EMBL/GenBank/DDBJ databases">
        <title>Paenibacillus sp. nov., isolated from surface-sterilized tissue of Thalictrum simplex L.</title>
        <authorList>
            <person name="Tuo L."/>
        </authorList>
    </citation>
    <scope>NUCLEOTIDE SEQUENCE [LARGE SCALE GENOMIC DNA]</scope>
    <source>
        <strain evidence="4 5">N2SHLJ1</strain>
    </source>
</reference>
<dbReference type="PANTHER" id="PTHR22550">
    <property type="entry name" value="SPORE GERMINATION PROTEIN"/>
    <property type="match status" value="1"/>
</dbReference>
<comment type="caution">
    <text evidence="4">The sequence shown here is derived from an EMBL/GenBank/DDBJ whole genome shotgun (WGS) entry which is preliminary data.</text>
</comment>
<dbReference type="PANTHER" id="PTHR22550:SF5">
    <property type="entry name" value="LEUCINE ZIPPER PROTEIN 4"/>
    <property type="match status" value="1"/>
</dbReference>
<sequence length="451" mass="49730">MVKQSAVSSNLSGQLIQLFGQNSDFVHQEYMLFGYKAELFYFQSLVDIQKTLVHLQQFYDSVGTAAEDFIQASLACGGNSEIPESELAGELIDGKLVVLPQTGHNHRVVFEPVSPSIQRSITSPQNDNVIQSSFDAFTEALPINLSLLRTKLKNERLIVKTFTAGGVHPRQIGVCYIEGIVVEEVISDISAKIERIKTKSITNVQELLKMLKLPLLTPMPVLLSSELPTETVKYLEEGRVVLFIDEHPFALAVPAIIRDLWSIQADYNYPLPFTVAIRLIRIMGIFIASIMPALYVALVNVNPESLRIQLALSISKSREAVPYPAIIEVVMMLLVLEMLIESSIRLPKSIGPTVTTVGGIVLGQAVVQAELVSNLLIIILAVTAISNFSMTGYQNTILVRLVKYFMLLLGSMLGVLGIAIGIMLVIIYFSGLTICKVPYISFSLKGRSHHE</sequence>
<proteinExistence type="inferred from homology"/>
<dbReference type="EMBL" id="SIRE01000007">
    <property type="protein sequence ID" value="TBL79485.1"/>
    <property type="molecule type" value="Genomic_DNA"/>
</dbReference>
<evidence type="ECO:0000256" key="1">
    <source>
        <dbReference type="ARBA" id="ARBA00005278"/>
    </source>
</evidence>
<dbReference type="AlphaFoldDB" id="A0A4Q9DTL0"/>
<evidence type="ECO:0000256" key="3">
    <source>
        <dbReference type="SAM" id="Phobius"/>
    </source>
</evidence>
<feature type="transmembrane region" description="Helical" evidence="3">
    <location>
        <begin position="375"/>
        <end position="393"/>
    </location>
</feature>
<evidence type="ECO:0000313" key="4">
    <source>
        <dbReference type="EMBL" id="TBL79485.1"/>
    </source>
</evidence>
<dbReference type="Pfam" id="PF03323">
    <property type="entry name" value="GerA"/>
    <property type="match status" value="1"/>
</dbReference>
<keyword evidence="3" id="KW-1133">Transmembrane helix</keyword>
<organism evidence="4 5">
    <name type="scientific">Paenibacillus thalictri</name>
    <dbReference type="NCBI Taxonomy" id="2527873"/>
    <lineage>
        <taxon>Bacteria</taxon>
        <taxon>Bacillati</taxon>
        <taxon>Bacillota</taxon>
        <taxon>Bacilli</taxon>
        <taxon>Bacillales</taxon>
        <taxon>Paenibacillaceae</taxon>
        <taxon>Paenibacillus</taxon>
    </lineage>
</organism>
<accession>A0A4Q9DTL0</accession>
<name>A0A4Q9DTL0_9BACL</name>
<dbReference type="PIRSF" id="PIRSF005690">
    <property type="entry name" value="GerBA"/>
    <property type="match status" value="1"/>
</dbReference>
<evidence type="ECO:0000313" key="5">
    <source>
        <dbReference type="Proteomes" id="UP000293142"/>
    </source>
</evidence>
<dbReference type="GO" id="GO:0009847">
    <property type="term" value="P:spore germination"/>
    <property type="evidence" value="ECO:0007669"/>
    <property type="project" value="InterPro"/>
</dbReference>
<dbReference type="InterPro" id="IPR050768">
    <property type="entry name" value="UPF0353/GerABKA_families"/>
</dbReference>
<feature type="transmembrane region" description="Helical" evidence="3">
    <location>
        <begin position="405"/>
        <end position="429"/>
    </location>
</feature>
<dbReference type="Proteomes" id="UP000293142">
    <property type="component" value="Unassembled WGS sequence"/>
</dbReference>
<dbReference type="InterPro" id="IPR004995">
    <property type="entry name" value="Spore_Ger"/>
</dbReference>
<dbReference type="OrthoDB" id="1726708at2"/>
<evidence type="ECO:0000256" key="2">
    <source>
        <dbReference type="ARBA" id="ARBA00023136"/>
    </source>
</evidence>
<protein>
    <submittedName>
        <fullName evidence="4">Spore gernimation protein GerA</fullName>
    </submittedName>
</protein>